<keyword evidence="7 9" id="KW-0472">Membrane</keyword>
<evidence type="ECO:0000256" key="8">
    <source>
        <dbReference type="ARBA" id="ARBA00023306"/>
    </source>
</evidence>
<protein>
    <recommendedName>
        <fullName evidence="2 9">Cell division ATP-binding protein FtsE</fullName>
    </recommendedName>
</protein>
<evidence type="ECO:0000313" key="11">
    <source>
        <dbReference type="EMBL" id="BDE04784.1"/>
    </source>
</evidence>
<keyword evidence="3 9" id="KW-1003">Cell membrane</keyword>
<evidence type="ECO:0000256" key="7">
    <source>
        <dbReference type="ARBA" id="ARBA00023136"/>
    </source>
</evidence>
<comment type="similarity">
    <text evidence="1 9">Belongs to the ABC transporter superfamily.</text>
</comment>
<proteinExistence type="inferred from homology"/>
<evidence type="ECO:0000256" key="9">
    <source>
        <dbReference type="RuleBase" id="RU365094"/>
    </source>
</evidence>
<dbReference type="InterPro" id="IPR005286">
    <property type="entry name" value="Cell_div_FtsE"/>
</dbReference>
<sequence length="236" mass="26408">MIKLRGVSLVYPNGTRALDDVDLEIEKGSFVFLVGHSGTGKSSLLKLMYREEVPTSGEVVVDGIRVDTLRRGRVPRLRRNIGVVFQDFKLLSHKTVWENVAFALQVTGTRTRDVMRMVPRSLDLVGLSHKSRMFPSELSGGEQQRAAIARALVGNPKLLLCDEPTGNLDPSNTTEIMELLQRINLKGTTVVVATHNQPVVDRMRRRVVRLEHGRILHDDERGYYFRGLGQTAVLPG</sequence>
<organism evidence="11 12">
    <name type="scientific">Vulcanimicrobium alpinum</name>
    <dbReference type="NCBI Taxonomy" id="3016050"/>
    <lineage>
        <taxon>Bacteria</taxon>
        <taxon>Bacillati</taxon>
        <taxon>Vulcanimicrobiota</taxon>
        <taxon>Vulcanimicrobiia</taxon>
        <taxon>Vulcanimicrobiales</taxon>
        <taxon>Vulcanimicrobiaceae</taxon>
        <taxon>Vulcanimicrobium</taxon>
    </lineage>
</organism>
<comment type="subunit">
    <text evidence="9">Homodimer. Forms a membrane-associated complex with FtsX.</text>
</comment>
<evidence type="ECO:0000259" key="10">
    <source>
        <dbReference type="PROSITE" id="PS50893"/>
    </source>
</evidence>
<evidence type="ECO:0000256" key="6">
    <source>
        <dbReference type="ARBA" id="ARBA00022840"/>
    </source>
</evidence>
<gene>
    <name evidence="9" type="primary">ftsE</name>
    <name evidence="11" type="ORF">WPS_00600</name>
</gene>
<evidence type="ECO:0000256" key="5">
    <source>
        <dbReference type="ARBA" id="ARBA00022741"/>
    </source>
</evidence>
<dbReference type="KEGG" id="vab:WPS_00600"/>
<name>A0AAN2C7R5_UNVUL</name>
<evidence type="ECO:0000256" key="4">
    <source>
        <dbReference type="ARBA" id="ARBA00022618"/>
    </source>
</evidence>
<dbReference type="RefSeq" id="WP_317995874.1">
    <property type="nucleotide sequence ID" value="NZ_AP025523.1"/>
</dbReference>
<dbReference type="PROSITE" id="PS00211">
    <property type="entry name" value="ABC_TRANSPORTER_1"/>
    <property type="match status" value="1"/>
</dbReference>
<reference evidence="11 12" key="1">
    <citation type="journal article" date="2022" name="ISME Commun">
        <title>Vulcanimicrobium alpinus gen. nov. sp. nov., the first cultivated representative of the candidate phylum 'Eremiobacterota', is a metabolically versatile aerobic anoxygenic phototroph.</title>
        <authorList>
            <person name="Yabe S."/>
            <person name="Muto K."/>
            <person name="Abe K."/>
            <person name="Yokota A."/>
            <person name="Staudigel H."/>
            <person name="Tebo B.M."/>
        </authorList>
    </citation>
    <scope>NUCLEOTIDE SEQUENCE [LARGE SCALE GENOMIC DNA]</scope>
    <source>
        <strain evidence="11 12">WC8-2</strain>
    </source>
</reference>
<evidence type="ECO:0000256" key="1">
    <source>
        <dbReference type="ARBA" id="ARBA00005417"/>
    </source>
</evidence>
<keyword evidence="4 9" id="KW-0132">Cell division</keyword>
<dbReference type="InterPro" id="IPR003439">
    <property type="entry name" value="ABC_transporter-like_ATP-bd"/>
</dbReference>
<dbReference type="GO" id="GO:0051301">
    <property type="term" value="P:cell division"/>
    <property type="evidence" value="ECO:0007669"/>
    <property type="project" value="UniProtKB-UniRule"/>
</dbReference>
<dbReference type="NCBIfam" id="TIGR02673">
    <property type="entry name" value="FtsE"/>
    <property type="match status" value="1"/>
</dbReference>
<comment type="function">
    <text evidence="9">Part of the ABC transporter FtsEX involved in cellular division.</text>
</comment>
<dbReference type="PROSITE" id="PS50893">
    <property type="entry name" value="ABC_TRANSPORTER_2"/>
    <property type="match status" value="1"/>
</dbReference>
<feature type="domain" description="ABC transporter" evidence="10">
    <location>
        <begin position="2"/>
        <end position="236"/>
    </location>
</feature>
<accession>A0AAN2C7R5</accession>
<dbReference type="InterPro" id="IPR015854">
    <property type="entry name" value="ABC_transpr_LolD-like"/>
</dbReference>
<evidence type="ECO:0000313" key="12">
    <source>
        <dbReference type="Proteomes" id="UP001317532"/>
    </source>
</evidence>
<dbReference type="InterPro" id="IPR027417">
    <property type="entry name" value="P-loop_NTPase"/>
</dbReference>
<dbReference type="GO" id="GO:0022857">
    <property type="term" value="F:transmembrane transporter activity"/>
    <property type="evidence" value="ECO:0007669"/>
    <property type="project" value="TreeGrafter"/>
</dbReference>
<dbReference type="SMART" id="SM00382">
    <property type="entry name" value="AAA"/>
    <property type="match status" value="1"/>
</dbReference>
<dbReference type="Proteomes" id="UP001317532">
    <property type="component" value="Chromosome"/>
</dbReference>
<dbReference type="Pfam" id="PF00005">
    <property type="entry name" value="ABC_tran"/>
    <property type="match status" value="1"/>
</dbReference>
<dbReference type="PANTHER" id="PTHR24220:SF470">
    <property type="entry name" value="CELL DIVISION ATP-BINDING PROTEIN FTSE"/>
    <property type="match status" value="1"/>
</dbReference>
<comment type="subcellular location">
    <subcellularLocation>
        <location evidence="9">Cell membrane</location>
        <topology evidence="9">Peripheral membrane protein</topology>
        <orientation evidence="9">Cytoplasmic side</orientation>
    </subcellularLocation>
</comment>
<dbReference type="FunFam" id="3.40.50.300:FF:000056">
    <property type="entry name" value="Cell division ATP-binding protein FtsE"/>
    <property type="match status" value="1"/>
</dbReference>
<evidence type="ECO:0000256" key="2">
    <source>
        <dbReference type="ARBA" id="ARBA00020019"/>
    </source>
</evidence>
<keyword evidence="5 9" id="KW-0547">Nucleotide-binding</keyword>
<dbReference type="GO" id="GO:0005886">
    <property type="term" value="C:plasma membrane"/>
    <property type="evidence" value="ECO:0007669"/>
    <property type="project" value="UniProtKB-SubCell"/>
</dbReference>
<dbReference type="Gene3D" id="3.40.50.300">
    <property type="entry name" value="P-loop containing nucleotide triphosphate hydrolases"/>
    <property type="match status" value="1"/>
</dbReference>
<dbReference type="GO" id="GO:0016887">
    <property type="term" value="F:ATP hydrolysis activity"/>
    <property type="evidence" value="ECO:0007669"/>
    <property type="project" value="InterPro"/>
</dbReference>
<dbReference type="GO" id="GO:0005524">
    <property type="term" value="F:ATP binding"/>
    <property type="evidence" value="ECO:0007669"/>
    <property type="project" value="UniProtKB-UniRule"/>
</dbReference>
<dbReference type="InterPro" id="IPR017871">
    <property type="entry name" value="ABC_transporter-like_CS"/>
</dbReference>
<dbReference type="InterPro" id="IPR003593">
    <property type="entry name" value="AAA+_ATPase"/>
</dbReference>
<keyword evidence="6 9" id="KW-0067">ATP-binding</keyword>
<dbReference type="PANTHER" id="PTHR24220">
    <property type="entry name" value="IMPORT ATP-BINDING PROTEIN"/>
    <property type="match status" value="1"/>
</dbReference>
<dbReference type="SUPFAM" id="SSF52540">
    <property type="entry name" value="P-loop containing nucleoside triphosphate hydrolases"/>
    <property type="match status" value="1"/>
</dbReference>
<evidence type="ECO:0000256" key="3">
    <source>
        <dbReference type="ARBA" id="ARBA00022475"/>
    </source>
</evidence>
<keyword evidence="8 9" id="KW-0131">Cell cycle</keyword>
<keyword evidence="12" id="KW-1185">Reference proteome</keyword>
<dbReference type="AlphaFoldDB" id="A0AAN2C7R5"/>
<dbReference type="EMBL" id="AP025523">
    <property type="protein sequence ID" value="BDE04784.1"/>
    <property type="molecule type" value="Genomic_DNA"/>
</dbReference>